<sequence length="487" mass="50381">MYGARAIITSPQVQADFPSNCPITSTCGGLAYVGVLDAFGSTRDANGNAVAAHPYYEGAFINAAGITNPLEVTTIVSHEVGHNAGLNHAGLIRPNQPTLDYYSGTGNWGPIMGTPYNRALSQWTQHSYSGANNDNGPDLPILANNGIASRADDTGQTLGTAVPTGWTTRAGSITAPTDQDLWSLGRCTGTVTITATPSTYSTNLDVSLTLYTEAGGTPIPLASVDPASGQSGSGSSLRATGVSATFTQPGRGATYYALVRGSASGPDGGYGNLGPYTLNASCAGASLPPATFVPPAGPSFTDVPTSSTFHGQIEWLSAQGVSTGYDNGNGTKRFEPSAAVLREQMAAFLARYADASLSVPETSPFTDVASSHVFLSHIAWLAGTGVSTGYANGDGTFSFRPGQPVLREQMAAFLYRLAGSPSVPPSSACSFTDVPSNHVFRTAICWLAANNISTGYADGTFRPGQPVLREQMAAFLFRYDAAGLPVP</sequence>
<proteinExistence type="predicted"/>
<dbReference type="InterPro" id="IPR001119">
    <property type="entry name" value="SLH_dom"/>
</dbReference>
<dbReference type="SUPFAM" id="SSF55486">
    <property type="entry name" value="Metalloproteases ('zincins'), catalytic domain"/>
    <property type="match status" value="1"/>
</dbReference>
<dbReference type="EMBL" id="BAAAME010000001">
    <property type="protein sequence ID" value="GAA1723720.1"/>
    <property type="molecule type" value="Genomic_DNA"/>
</dbReference>
<feature type="domain" description="SLH" evidence="1">
    <location>
        <begin position="430"/>
        <end position="487"/>
    </location>
</feature>
<dbReference type="Gene3D" id="2.60.120.380">
    <property type="match status" value="1"/>
</dbReference>
<evidence type="ECO:0000313" key="2">
    <source>
        <dbReference type="EMBL" id="GAA1723720.1"/>
    </source>
</evidence>
<comment type="caution">
    <text evidence="2">The sequence shown here is derived from an EMBL/GenBank/DDBJ whole genome shotgun (WGS) entry which is preliminary data.</text>
</comment>
<gene>
    <name evidence="2" type="ORF">GCM10009710_00600</name>
</gene>
<dbReference type="InterPro" id="IPR051465">
    <property type="entry name" value="Cell_Envelope_Struct_Comp"/>
</dbReference>
<organism evidence="2 3">
    <name type="scientific">Aeromicrobium alkaliterrae</name>
    <dbReference type="NCBI Taxonomy" id="302168"/>
    <lineage>
        <taxon>Bacteria</taxon>
        <taxon>Bacillati</taxon>
        <taxon>Actinomycetota</taxon>
        <taxon>Actinomycetes</taxon>
        <taxon>Propionibacteriales</taxon>
        <taxon>Nocardioidaceae</taxon>
        <taxon>Aeromicrobium</taxon>
    </lineage>
</organism>
<feature type="domain" description="SLH" evidence="1">
    <location>
        <begin position="361"/>
        <end position="428"/>
    </location>
</feature>
<dbReference type="Pfam" id="PF00395">
    <property type="entry name" value="SLH"/>
    <property type="match status" value="3"/>
</dbReference>
<dbReference type="Proteomes" id="UP001501057">
    <property type="component" value="Unassembled WGS sequence"/>
</dbReference>
<name>A0ABN2JER2_9ACTN</name>
<dbReference type="PANTHER" id="PTHR43308:SF5">
    <property type="entry name" value="S-LAYER PROTEIN _ PEPTIDOGLYCAN ENDO-BETA-N-ACETYLGLUCOSAMINIDASE"/>
    <property type="match status" value="1"/>
</dbReference>
<protein>
    <recommendedName>
        <fullName evidence="1">SLH domain-containing protein</fullName>
    </recommendedName>
</protein>
<keyword evidence="3" id="KW-1185">Reference proteome</keyword>
<accession>A0ABN2JER2</accession>
<feature type="domain" description="SLH" evidence="1">
    <location>
        <begin position="296"/>
        <end position="360"/>
    </location>
</feature>
<evidence type="ECO:0000313" key="3">
    <source>
        <dbReference type="Proteomes" id="UP001501057"/>
    </source>
</evidence>
<reference evidence="2 3" key="1">
    <citation type="journal article" date="2019" name="Int. J. Syst. Evol. Microbiol.">
        <title>The Global Catalogue of Microorganisms (GCM) 10K type strain sequencing project: providing services to taxonomists for standard genome sequencing and annotation.</title>
        <authorList>
            <consortium name="The Broad Institute Genomics Platform"/>
            <consortium name="The Broad Institute Genome Sequencing Center for Infectious Disease"/>
            <person name="Wu L."/>
            <person name="Ma J."/>
        </authorList>
    </citation>
    <scope>NUCLEOTIDE SEQUENCE [LARGE SCALE GENOMIC DNA]</scope>
    <source>
        <strain evidence="2 3">JCM 13518</strain>
    </source>
</reference>
<dbReference type="PROSITE" id="PS51272">
    <property type="entry name" value="SLH"/>
    <property type="match status" value="3"/>
</dbReference>
<dbReference type="PANTHER" id="PTHR43308">
    <property type="entry name" value="OUTER MEMBRANE PROTEIN ALPHA-RELATED"/>
    <property type="match status" value="1"/>
</dbReference>
<evidence type="ECO:0000259" key="1">
    <source>
        <dbReference type="PROSITE" id="PS51272"/>
    </source>
</evidence>